<evidence type="ECO:0000313" key="3">
    <source>
        <dbReference type="Proteomes" id="UP000664940"/>
    </source>
</evidence>
<organism evidence="2 3">
    <name type="scientific">Phyllostomus discolor</name>
    <name type="common">pale spear-nosed bat</name>
    <dbReference type="NCBI Taxonomy" id="89673"/>
    <lineage>
        <taxon>Eukaryota</taxon>
        <taxon>Metazoa</taxon>
        <taxon>Chordata</taxon>
        <taxon>Craniata</taxon>
        <taxon>Vertebrata</taxon>
        <taxon>Euteleostomi</taxon>
        <taxon>Mammalia</taxon>
        <taxon>Eutheria</taxon>
        <taxon>Laurasiatheria</taxon>
        <taxon>Chiroptera</taxon>
        <taxon>Yangochiroptera</taxon>
        <taxon>Phyllostomidae</taxon>
        <taxon>Phyllostominae</taxon>
        <taxon>Phyllostomus</taxon>
    </lineage>
</organism>
<comment type="caution">
    <text evidence="2">The sequence shown here is derived from an EMBL/GenBank/DDBJ whole genome shotgun (WGS) entry which is preliminary data.</text>
</comment>
<proteinExistence type="predicted"/>
<name>A0A834BA09_9CHIR</name>
<feature type="region of interest" description="Disordered" evidence="1">
    <location>
        <begin position="1"/>
        <end position="24"/>
    </location>
</feature>
<feature type="compositionally biased region" description="Basic and acidic residues" evidence="1">
    <location>
        <begin position="104"/>
        <end position="121"/>
    </location>
</feature>
<accession>A0A834BA09</accession>
<dbReference type="EMBL" id="JABVXQ010000002">
    <property type="protein sequence ID" value="KAF6125533.1"/>
    <property type="molecule type" value="Genomic_DNA"/>
</dbReference>
<protein>
    <submittedName>
        <fullName evidence="2">Uncharacterized protein</fullName>
    </submittedName>
</protein>
<dbReference type="Proteomes" id="UP000664940">
    <property type="component" value="Unassembled WGS sequence"/>
</dbReference>
<gene>
    <name evidence="2" type="ORF">HJG60_009950</name>
</gene>
<feature type="region of interest" description="Disordered" evidence="1">
    <location>
        <begin position="102"/>
        <end position="121"/>
    </location>
</feature>
<evidence type="ECO:0000313" key="2">
    <source>
        <dbReference type="EMBL" id="KAF6125533.1"/>
    </source>
</evidence>
<feature type="region of interest" description="Disordered" evidence="1">
    <location>
        <begin position="41"/>
        <end position="66"/>
    </location>
</feature>
<reference evidence="2 3" key="1">
    <citation type="journal article" date="2020" name="Nature">
        <title>Six reference-quality genomes reveal evolution of bat adaptations.</title>
        <authorList>
            <person name="Jebb D."/>
            <person name="Huang Z."/>
            <person name="Pippel M."/>
            <person name="Hughes G.M."/>
            <person name="Lavrichenko K."/>
            <person name="Devanna P."/>
            <person name="Winkler S."/>
            <person name="Jermiin L.S."/>
            <person name="Skirmuntt E.C."/>
            <person name="Katzourakis A."/>
            <person name="Burkitt-Gray L."/>
            <person name="Ray D.A."/>
            <person name="Sullivan K.A.M."/>
            <person name="Roscito J.G."/>
            <person name="Kirilenko B.M."/>
            <person name="Davalos L.M."/>
            <person name="Corthals A.P."/>
            <person name="Power M.L."/>
            <person name="Jones G."/>
            <person name="Ransome R.D."/>
            <person name="Dechmann D.K.N."/>
            <person name="Locatelli A.G."/>
            <person name="Puechmaille S.J."/>
            <person name="Fedrigo O."/>
            <person name="Jarvis E.D."/>
            <person name="Hiller M."/>
            <person name="Vernes S.C."/>
            <person name="Myers E.W."/>
            <person name="Teeling E.C."/>
        </authorList>
    </citation>
    <scope>NUCLEOTIDE SEQUENCE [LARGE SCALE GENOMIC DNA]</scope>
    <source>
        <strain evidence="2">Bat1K_MPI-CBG_1</strain>
    </source>
</reference>
<dbReference type="AlphaFoldDB" id="A0A834BA09"/>
<evidence type="ECO:0000256" key="1">
    <source>
        <dbReference type="SAM" id="MobiDB-lite"/>
    </source>
</evidence>
<sequence>MCRGSAGAPLPTEERTRGRSGQVDGNDLLWESLRCHRSSRLTASHARVPGTHLTQPPPGRERAPTPCPPCTYPANLSVIVAEALLQISAPFRMASPEGLFFTRPPEEGARARETEHSNSAC</sequence>